<evidence type="ECO:0000256" key="1">
    <source>
        <dbReference type="ARBA" id="ARBA00023125"/>
    </source>
</evidence>
<dbReference type="Pfam" id="PF01939">
    <property type="entry name" value="NucS_C"/>
    <property type="match status" value="1"/>
</dbReference>
<feature type="domain" description="Endonuclease NucS C-terminal" evidence="2">
    <location>
        <begin position="139"/>
        <end position="205"/>
    </location>
</feature>
<dbReference type="InterPro" id="IPR048301">
    <property type="entry name" value="NucS_C"/>
</dbReference>
<evidence type="ECO:0000313" key="4">
    <source>
        <dbReference type="Proteomes" id="UP001645039"/>
    </source>
</evidence>
<reference evidence="3 4" key="1">
    <citation type="submission" date="2020-07" db="EMBL/GenBank/DDBJ databases">
        <title>Halophilic bacteria isolated from french cheeses.</title>
        <authorList>
            <person name="Kothe C.I."/>
            <person name="Farah-Kraiem B."/>
            <person name="Renault P."/>
            <person name="Dridi B."/>
        </authorList>
    </citation>
    <scope>NUCLEOTIDE SEQUENCE [LARGE SCALE GENOMIC DNA]</scope>
    <source>
        <strain evidence="3 4">FME1</strain>
    </source>
</reference>
<name>A0ABR9F4V2_9GAMM</name>
<evidence type="ECO:0000259" key="2">
    <source>
        <dbReference type="Pfam" id="PF01939"/>
    </source>
</evidence>
<keyword evidence="1" id="KW-0238">DNA-binding</keyword>
<dbReference type="RefSeq" id="WP_096280390.1">
    <property type="nucleotide sequence ID" value="NZ_CBCSBM010000034.1"/>
</dbReference>
<proteinExistence type="predicted"/>
<evidence type="ECO:0000313" key="3">
    <source>
        <dbReference type="EMBL" id="MBE0401506.1"/>
    </source>
</evidence>
<dbReference type="EMBL" id="RRZD01000019">
    <property type="protein sequence ID" value="MBE0401506.1"/>
    <property type="molecule type" value="Genomic_DNA"/>
</dbReference>
<dbReference type="InterPro" id="IPR002793">
    <property type="entry name" value="Endonuclease_NucS"/>
</dbReference>
<dbReference type="Proteomes" id="UP001645039">
    <property type="component" value="Unassembled WGS sequence"/>
</dbReference>
<organism evidence="3 4">
    <name type="scientific">Halomonas casei</name>
    <dbReference type="NCBI Taxonomy" id="2742613"/>
    <lineage>
        <taxon>Bacteria</taxon>
        <taxon>Pseudomonadati</taxon>
        <taxon>Pseudomonadota</taxon>
        <taxon>Gammaproteobacteria</taxon>
        <taxon>Oceanospirillales</taxon>
        <taxon>Halomonadaceae</taxon>
        <taxon>Halomonas</taxon>
    </lineage>
</organism>
<dbReference type="InterPro" id="IPR011856">
    <property type="entry name" value="tRNA_endonuc-like_dom_sf"/>
</dbReference>
<keyword evidence="4" id="KW-1185">Reference proteome</keyword>
<dbReference type="Gene3D" id="3.40.1350.10">
    <property type="match status" value="1"/>
</dbReference>
<dbReference type="CDD" id="cd22341">
    <property type="entry name" value="NucS-like"/>
    <property type="match status" value="1"/>
</dbReference>
<gene>
    <name evidence="3" type="ORF">EI168_15560</name>
</gene>
<protein>
    <submittedName>
        <fullName evidence="3">DUF91 domain-containing protein</fullName>
    </submittedName>
</protein>
<comment type="caution">
    <text evidence="3">The sequence shown here is derived from an EMBL/GenBank/DDBJ whole genome shotgun (WGS) entry which is preliminary data.</text>
</comment>
<sequence>MTITRKSHFVLMPQTNGSVAMHPMKEWLRQNPENIPAGCDGLSSTSQQLRAGLKKIGWTLQETEREFRLLPPGTNAANSSALTEILEPNESDGQEPNEEASFGLEYQLRDFLAQNLAAIPVHGRRLRVYVDPTGRDGIEFPTAVGPIDLLAVDEAGDFYVFELKRGRTPDYTVGQLMRYMGWVSQTIGKNKRVNGLVVAKQITDTLRYAICVVPNVSLFEYEVSFQLHAASSLAQPGSEV</sequence>
<accession>A0ABR9F4V2</accession>